<organism evidence="1 2">
    <name type="scientific">Arachidicoccus rhizosphaerae</name>
    <dbReference type="NCBI Taxonomy" id="551991"/>
    <lineage>
        <taxon>Bacteria</taxon>
        <taxon>Pseudomonadati</taxon>
        <taxon>Bacteroidota</taxon>
        <taxon>Chitinophagia</taxon>
        <taxon>Chitinophagales</taxon>
        <taxon>Chitinophagaceae</taxon>
        <taxon>Arachidicoccus</taxon>
    </lineage>
</organism>
<keyword evidence="2" id="KW-1185">Reference proteome</keyword>
<gene>
    <name evidence="1" type="ORF">SAMN05192529_11068</name>
</gene>
<name>A0A1H3Z7X5_9BACT</name>
<reference evidence="1 2" key="1">
    <citation type="submission" date="2016-10" db="EMBL/GenBank/DDBJ databases">
        <authorList>
            <person name="de Groot N.N."/>
        </authorList>
    </citation>
    <scope>NUCLEOTIDE SEQUENCE [LARGE SCALE GENOMIC DNA]</scope>
    <source>
        <strain evidence="1 2">Vu-144</strain>
    </source>
</reference>
<dbReference type="EMBL" id="FNQY01000010">
    <property type="protein sequence ID" value="SEA19608.1"/>
    <property type="molecule type" value="Genomic_DNA"/>
</dbReference>
<evidence type="ECO:0008006" key="3">
    <source>
        <dbReference type="Google" id="ProtNLM"/>
    </source>
</evidence>
<dbReference type="Proteomes" id="UP000199041">
    <property type="component" value="Unassembled WGS sequence"/>
</dbReference>
<dbReference type="PANTHER" id="PTHR36456">
    <property type="entry name" value="UPF0232 PROTEIN SCO3875"/>
    <property type="match status" value="1"/>
</dbReference>
<dbReference type="InterPro" id="IPR007922">
    <property type="entry name" value="DciA-like"/>
</dbReference>
<dbReference type="PANTHER" id="PTHR36456:SF1">
    <property type="entry name" value="UPF0232 PROTEIN SCO3875"/>
    <property type="match status" value="1"/>
</dbReference>
<dbReference type="Pfam" id="PF05258">
    <property type="entry name" value="DciA"/>
    <property type="match status" value="1"/>
</dbReference>
<evidence type="ECO:0000313" key="2">
    <source>
        <dbReference type="Proteomes" id="UP000199041"/>
    </source>
</evidence>
<dbReference type="STRING" id="551991.SAMN05192529_11068"/>
<accession>A0A1H3Z7X5</accession>
<sequence length="93" mass="10562">MSEFSINDAMKNFMQKSRLKNGLKSAAIEQVWQEIMGEVIAKYTTKLQIINQKLFITTSNGPLKNELMFQKGLIIERINEKMGPGTISEVVIN</sequence>
<dbReference type="AlphaFoldDB" id="A0A1H3Z7X5"/>
<protein>
    <recommendedName>
        <fullName evidence="3">RNA-binding protein</fullName>
    </recommendedName>
</protein>
<evidence type="ECO:0000313" key="1">
    <source>
        <dbReference type="EMBL" id="SEA19608.1"/>
    </source>
</evidence>
<dbReference type="RefSeq" id="WP_091397544.1">
    <property type="nucleotide sequence ID" value="NZ_FNQY01000010.1"/>
</dbReference>
<dbReference type="OrthoDB" id="9804942at2"/>
<proteinExistence type="predicted"/>